<dbReference type="Proteomes" id="UP001208567">
    <property type="component" value="Unassembled WGS sequence"/>
</dbReference>
<dbReference type="InterPro" id="IPR036390">
    <property type="entry name" value="WH_DNA-bd_sf"/>
</dbReference>
<dbReference type="InterPro" id="IPR043135">
    <property type="entry name" value="Fur_C"/>
</dbReference>
<dbReference type="CDD" id="cd07153">
    <property type="entry name" value="Fur_like"/>
    <property type="match status" value="1"/>
</dbReference>
<comment type="similarity">
    <text evidence="1">Belongs to the Fur family.</text>
</comment>
<accession>A0ABQ5N1Z4</accession>
<dbReference type="Pfam" id="PF01475">
    <property type="entry name" value="FUR"/>
    <property type="match status" value="1"/>
</dbReference>
<organism evidence="7 8">
    <name type="scientific">Clostridium omnivorum</name>
    <dbReference type="NCBI Taxonomy" id="1604902"/>
    <lineage>
        <taxon>Bacteria</taxon>
        <taxon>Bacillati</taxon>
        <taxon>Bacillota</taxon>
        <taxon>Clostridia</taxon>
        <taxon>Eubacteriales</taxon>
        <taxon>Clostridiaceae</taxon>
        <taxon>Clostridium</taxon>
    </lineage>
</organism>
<gene>
    <name evidence="7" type="ORF">bsdE14_06200</name>
</gene>
<keyword evidence="4" id="KW-0805">Transcription regulation</keyword>
<dbReference type="RefSeq" id="WP_264848497.1">
    <property type="nucleotide sequence ID" value="NZ_BRXR01000001.1"/>
</dbReference>
<evidence type="ECO:0000313" key="8">
    <source>
        <dbReference type="Proteomes" id="UP001208567"/>
    </source>
</evidence>
<keyword evidence="5" id="KW-0238">DNA-binding</keyword>
<evidence type="ECO:0000313" key="7">
    <source>
        <dbReference type="EMBL" id="GLC29210.1"/>
    </source>
</evidence>
<dbReference type="PANTHER" id="PTHR33202">
    <property type="entry name" value="ZINC UPTAKE REGULATION PROTEIN"/>
    <property type="match status" value="1"/>
</dbReference>
<dbReference type="InterPro" id="IPR002481">
    <property type="entry name" value="FUR"/>
</dbReference>
<evidence type="ECO:0000256" key="2">
    <source>
        <dbReference type="ARBA" id="ARBA00022491"/>
    </source>
</evidence>
<evidence type="ECO:0000256" key="4">
    <source>
        <dbReference type="ARBA" id="ARBA00023015"/>
    </source>
</evidence>
<proteinExistence type="inferred from homology"/>
<keyword evidence="3" id="KW-0862">Zinc</keyword>
<dbReference type="EMBL" id="BRXR01000001">
    <property type="protein sequence ID" value="GLC29210.1"/>
    <property type="molecule type" value="Genomic_DNA"/>
</dbReference>
<dbReference type="PANTHER" id="PTHR33202:SF8">
    <property type="entry name" value="PEROXIDE-RESPONSIVE REPRESSOR PERR"/>
    <property type="match status" value="1"/>
</dbReference>
<evidence type="ECO:0000256" key="1">
    <source>
        <dbReference type="ARBA" id="ARBA00007957"/>
    </source>
</evidence>
<dbReference type="InterPro" id="IPR036388">
    <property type="entry name" value="WH-like_DNA-bd_sf"/>
</dbReference>
<evidence type="ECO:0000256" key="5">
    <source>
        <dbReference type="ARBA" id="ARBA00023125"/>
    </source>
</evidence>
<dbReference type="Gene3D" id="1.10.10.10">
    <property type="entry name" value="Winged helix-like DNA-binding domain superfamily/Winged helix DNA-binding domain"/>
    <property type="match status" value="1"/>
</dbReference>
<evidence type="ECO:0000256" key="6">
    <source>
        <dbReference type="ARBA" id="ARBA00023163"/>
    </source>
</evidence>
<dbReference type="SUPFAM" id="SSF46785">
    <property type="entry name" value="Winged helix' DNA-binding domain"/>
    <property type="match status" value="1"/>
</dbReference>
<reference evidence="7 8" key="1">
    <citation type="journal article" date="2024" name="Int. J. Syst. Evol. Microbiol.">
        <title>Clostridium omnivorum sp. nov., isolated from anoxic soil under the treatment of reductive soil disinfestation.</title>
        <authorList>
            <person name="Ueki A."/>
            <person name="Tonouchi A."/>
            <person name="Kaku N."/>
            <person name="Honma S."/>
            <person name="Ueki K."/>
        </authorList>
    </citation>
    <scope>NUCLEOTIDE SEQUENCE [LARGE SCALE GENOMIC DNA]</scope>
    <source>
        <strain evidence="7 8">E14</strain>
    </source>
</reference>
<name>A0ABQ5N1Z4_9CLOT</name>
<protein>
    <submittedName>
        <fullName evidence="7">Transcriptional repressor</fullName>
    </submittedName>
</protein>
<keyword evidence="2" id="KW-0678">Repressor</keyword>
<dbReference type="Gene3D" id="3.30.1490.190">
    <property type="match status" value="1"/>
</dbReference>
<keyword evidence="8" id="KW-1185">Reference proteome</keyword>
<evidence type="ECO:0000256" key="3">
    <source>
        <dbReference type="ARBA" id="ARBA00022833"/>
    </source>
</evidence>
<sequence>MNSELYLKNKNIKVTKARIEVLNLLLNIEHAVSADFIYEKFKEENISVDLSTIYRTLELLESKNIVDKFDLGNGKYNYVLKKEVHKHILECSLCHKEIEIECPMLQIEEIIKNKTGFTLTEHELKIKGVCEECKKK</sequence>
<comment type="caution">
    <text evidence="7">The sequence shown here is derived from an EMBL/GenBank/DDBJ whole genome shotgun (WGS) entry which is preliminary data.</text>
</comment>
<keyword evidence="6" id="KW-0804">Transcription</keyword>